<protein>
    <submittedName>
        <fullName evidence="2">PAS domain-containing protein</fullName>
    </submittedName>
</protein>
<comment type="caution">
    <text evidence="2">The sequence shown here is derived from an EMBL/GenBank/DDBJ whole genome shotgun (WGS) entry which is preliminary data.</text>
</comment>
<dbReference type="Pfam" id="PF07310">
    <property type="entry name" value="PAS_5"/>
    <property type="match status" value="1"/>
</dbReference>
<gene>
    <name evidence="2" type="ORF">RM543_14585</name>
</gene>
<feature type="region of interest" description="Disordered" evidence="1">
    <location>
        <begin position="185"/>
        <end position="266"/>
    </location>
</feature>
<keyword evidence="3" id="KW-1185">Reference proteome</keyword>
<organism evidence="2 3">
    <name type="scientific">Tropicimonas omnivorans</name>
    <dbReference type="NCBI Taxonomy" id="3075590"/>
    <lineage>
        <taxon>Bacteria</taxon>
        <taxon>Pseudomonadati</taxon>
        <taxon>Pseudomonadota</taxon>
        <taxon>Alphaproteobacteria</taxon>
        <taxon>Rhodobacterales</taxon>
        <taxon>Roseobacteraceae</taxon>
        <taxon>Tropicimonas</taxon>
    </lineage>
</organism>
<accession>A0ABU3DJL7</accession>
<name>A0ABU3DJL7_9RHOB</name>
<dbReference type="Proteomes" id="UP001265259">
    <property type="component" value="Unassembled WGS sequence"/>
</dbReference>
<dbReference type="EMBL" id="JAVRHL010000003">
    <property type="protein sequence ID" value="MDT0683914.1"/>
    <property type="molecule type" value="Genomic_DNA"/>
</dbReference>
<evidence type="ECO:0000256" key="1">
    <source>
        <dbReference type="SAM" id="MobiDB-lite"/>
    </source>
</evidence>
<dbReference type="InterPro" id="IPR009922">
    <property type="entry name" value="DUF1457"/>
</dbReference>
<dbReference type="RefSeq" id="WP_311692890.1">
    <property type="nucleotide sequence ID" value="NZ_JAVRHL010000003.1"/>
</dbReference>
<reference evidence="2 3" key="1">
    <citation type="submission" date="2023-09" db="EMBL/GenBank/DDBJ databases">
        <authorList>
            <person name="Rey-Velasco X."/>
        </authorList>
    </citation>
    <scope>NUCLEOTIDE SEQUENCE [LARGE SCALE GENOMIC DNA]</scope>
    <source>
        <strain evidence="2 3">F158</strain>
    </source>
</reference>
<proteinExistence type="predicted"/>
<sequence length="266" mass="29431">MTRDETRNGQDAKIVSLSSMMPRENRFSAISAVEAYWREIRASRPVPFRSEIDPRRIEDALEYAFILERIAPGIARFRLAGMHLSDLMGMEVRGMPLTAMFMPEARRPVSDTLERVFTGPAAATLTMAGQRGPGRPQLDARLLLLPLRSDMGDITRVLGCLVSEGPLGRAPRRFELRQTQISPIVMRDDGDRTGGSPPVAPRATAQGRVSDATPERPGRKSVRGMAEGFMPYRRSESLRRPDVPSGATRVERDGRPSLYVVEGGAD</sequence>
<evidence type="ECO:0000313" key="2">
    <source>
        <dbReference type="EMBL" id="MDT0683914.1"/>
    </source>
</evidence>
<evidence type="ECO:0000313" key="3">
    <source>
        <dbReference type="Proteomes" id="UP001265259"/>
    </source>
</evidence>
<feature type="compositionally biased region" description="Basic and acidic residues" evidence="1">
    <location>
        <begin position="233"/>
        <end position="242"/>
    </location>
</feature>